<evidence type="ECO:0000313" key="4">
    <source>
        <dbReference type="Proteomes" id="UP000277580"/>
    </source>
</evidence>
<dbReference type="PANTHER" id="PTHR11362">
    <property type="entry name" value="PHOSPHATIDYLETHANOLAMINE-BINDING PROTEIN"/>
    <property type="match status" value="1"/>
</dbReference>
<dbReference type="InterPro" id="IPR008914">
    <property type="entry name" value="PEBP"/>
</dbReference>
<dbReference type="InterPro" id="IPR001858">
    <property type="entry name" value="Phosphatidylethanolamine-bd_CS"/>
</dbReference>
<evidence type="ECO:0000313" key="3">
    <source>
        <dbReference type="EMBL" id="RPB17663.1"/>
    </source>
</evidence>
<name>A0A3N4L4A9_9PEZI</name>
<dbReference type="STRING" id="1392247.A0A3N4L4A9"/>
<dbReference type="InterPro" id="IPR036610">
    <property type="entry name" value="PEBP-like_sf"/>
</dbReference>
<dbReference type="InterPro" id="IPR035810">
    <property type="entry name" value="PEBP_euk"/>
</dbReference>
<sequence>MHTPHPTNTPPVVDDFTPSTMISVIYPGNNDVSLGNTLKPSETQKQPQLQIMPEDSDSSKTYTVVLTDPDAPSRDDHKWSEFCHWIMTDVKVASPDVVTAAANADTLGIDLSKATQVVEYMGPAPPEKTGKHRYVFLLYKGSGKKVEAPSDRKKWGHADSAERKGAKIWADKYGLELIGANFFYAQNDKQ</sequence>
<dbReference type="SUPFAM" id="SSF49777">
    <property type="entry name" value="PEBP-like"/>
    <property type="match status" value="1"/>
</dbReference>
<dbReference type="OrthoDB" id="2506647at2759"/>
<evidence type="ECO:0000256" key="1">
    <source>
        <dbReference type="ARBA" id="ARBA00007091"/>
    </source>
</evidence>
<dbReference type="GO" id="GO:0005543">
    <property type="term" value="F:phospholipid binding"/>
    <property type="evidence" value="ECO:0007669"/>
    <property type="project" value="TreeGrafter"/>
</dbReference>
<dbReference type="FunCoup" id="A0A3N4L4A9">
    <property type="interactions" value="1408"/>
</dbReference>
<feature type="region of interest" description="Disordered" evidence="2">
    <location>
        <begin position="33"/>
        <end position="57"/>
    </location>
</feature>
<dbReference type="Pfam" id="PF01161">
    <property type="entry name" value="PBP"/>
    <property type="match status" value="1"/>
</dbReference>
<dbReference type="InParanoid" id="A0A3N4L4A9"/>
<keyword evidence="4" id="KW-1185">Reference proteome</keyword>
<dbReference type="GO" id="GO:0030162">
    <property type="term" value="P:regulation of proteolysis"/>
    <property type="evidence" value="ECO:0007669"/>
    <property type="project" value="TreeGrafter"/>
</dbReference>
<feature type="compositionally biased region" description="Polar residues" evidence="2">
    <location>
        <begin position="33"/>
        <end position="49"/>
    </location>
</feature>
<dbReference type="GO" id="GO:0030414">
    <property type="term" value="F:peptidase inhibitor activity"/>
    <property type="evidence" value="ECO:0007669"/>
    <property type="project" value="TreeGrafter"/>
</dbReference>
<dbReference type="Proteomes" id="UP000277580">
    <property type="component" value="Unassembled WGS sequence"/>
</dbReference>
<dbReference type="EMBL" id="ML119105">
    <property type="protein sequence ID" value="RPB17663.1"/>
    <property type="molecule type" value="Genomic_DNA"/>
</dbReference>
<gene>
    <name evidence="3" type="ORF">P167DRAFT_478689</name>
</gene>
<dbReference type="PANTHER" id="PTHR11362:SF148">
    <property type="entry name" value="CARBOXYPEPTIDASE Y INHIBITOR"/>
    <property type="match status" value="1"/>
</dbReference>
<protein>
    <submittedName>
        <fullName evidence="3">PEBP-like protein</fullName>
    </submittedName>
</protein>
<proteinExistence type="inferred from homology"/>
<dbReference type="PROSITE" id="PS01220">
    <property type="entry name" value="PBP"/>
    <property type="match status" value="1"/>
</dbReference>
<dbReference type="GO" id="GO:0046578">
    <property type="term" value="P:regulation of Ras protein signal transduction"/>
    <property type="evidence" value="ECO:0007669"/>
    <property type="project" value="TreeGrafter"/>
</dbReference>
<dbReference type="CDD" id="cd00866">
    <property type="entry name" value="PEBP_euk"/>
    <property type="match status" value="1"/>
</dbReference>
<dbReference type="AlphaFoldDB" id="A0A3N4L4A9"/>
<comment type="similarity">
    <text evidence="1">Belongs to the phosphatidylethanolamine-binding protein family.</text>
</comment>
<evidence type="ECO:0000256" key="2">
    <source>
        <dbReference type="SAM" id="MobiDB-lite"/>
    </source>
</evidence>
<organism evidence="3 4">
    <name type="scientific">Morchella conica CCBAS932</name>
    <dbReference type="NCBI Taxonomy" id="1392247"/>
    <lineage>
        <taxon>Eukaryota</taxon>
        <taxon>Fungi</taxon>
        <taxon>Dikarya</taxon>
        <taxon>Ascomycota</taxon>
        <taxon>Pezizomycotina</taxon>
        <taxon>Pezizomycetes</taxon>
        <taxon>Pezizales</taxon>
        <taxon>Morchellaceae</taxon>
        <taxon>Morchella</taxon>
    </lineage>
</organism>
<accession>A0A3N4L4A9</accession>
<dbReference type="Gene3D" id="3.90.280.10">
    <property type="entry name" value="PEBP-like"/>
    <property type="match status" value="1"/>
</dbReference>
<reference evidence="3 4" key="1">
    <citation type="journal article" date="2018" name="Nat. Ecol. Evol.">
        <title>Pezizomycetes genomes reveal the molecular basis of ectomycorrhizal truffle lifestyle.</title>
        <authorList>
            <person name="Murat C."/>
            <person name="Payen T."/>
            <person name="Noel B."/>
            <person name="Kuo A."/>
            <person name="Morin E."/>
            <person name="Chen J."/>
            <person name="Kohler A."/>
            <person name="Krizsan K."/>
            <person name="Balestrini R."/>
            <person name="Da Silva C."/>
            <person name="Montanini B."/>
            <person name="Hainaut M."/>
            <person name="Levati E."/>
            <person name="Barry K.W."/>
            <person name="Belfiori B."/>
            <person name="Cichocki N."/>
            <person name="Clum A."/>
            <person name="Dockter R.B."/>
            <person name="Fauchery L."/>
            <person name="Guy J."/>
            <person name="Iotti M."/>
            <person name="Le Tacon F."/>
            <person name="Lindquist E.A."/>
            <person name="Lipzen A."/>
            <person name="Malagnac F."/>
            <person name="Mello A."/>
            <person name="Molinier V."/>
            <person name="Miyauchi S."/>
            <person name="Poulain J."/>
            <person name="Riccioni C."/>
            <person name="Rubini A."/>
            <person name="Sitrit Y."/>
            <person name="Splivallo R."/>
            <person name="Traeger S."/>
            <person name="Wang M."/>
            <person name="Zifcakova L."/>
            <person name="Wipf D."/>
            <person name="Zambonelli A."/>
            <person name="Paolocci F."/>
            <person name="Nowrousian M."/>
            <person name="Ottonello S."/>
            <person name="Baldrian P."/>
            <person name="Spatafora J.W."/>
            <person name="Henrissat B."/>
            <person name="Nagy L.G."/>
            <person name="Aury J.M."/>
            <person name="Wincker P."/>
            <person name="Grigoriev I.V."/>
            <person name="Bonfante P."/>
            <person name="Martin F.M."/>
        </authorList>
    </citation>
    <scope>NUCLEOTIDE SEQUENCE [LARGE SCALE GENOMIC DNA]</scope>
    <source>
        <strain evidence="3 4">CCBAS932</strain>
    </source>
</reference>